<dbReference type="PANTHER" id="PTHR45726">
    <property type="entry name" value="LEUKOTRIENE A-4 HYDROLASE"/>
    <property type="match status" value="1"/>
</dbReference>
<evidence type="ECO:0000259" key="1">
    <source>
        <dbReference type="Pfam" id="PF17900"/>
    </source>
</evidence>
<sequence>MPYDPTSQSNLDQVKTNHIHLDLAVNFAAKTLSGSAELEIEAIADHVNTVVLDTSFINVKAVSAAGKTLQFALGTRHEKYGSALTIYLAAPLAKGETSKILVQYATTKECTACQWLEPSQTVGKQHPYMFTQCQAIHARSL</sequence>
<dbReference type="GO" id="GO:0004301">
    <property type="term" value="F:epoxide hydrolase activity"/>
    <property type="evidence" value="ECO:0007669"/>
    <property type="project" value="TreeGrafter"/>
</dbReference>
<dbReference type="PANTHER" id="PTHR45726:SF3">
    <property type="entry name" value="LEUKOTRIENE A-4 HYDROLASE"/>
    <property type="match status" value="1"/>
</dbReference>
<feature type="domain" description="Aminopeptidase N-like N-terminal" evidence="1">
    <location>
        <begin position="16"/>
        <end position="140"/>
    </location>
</feature>
<dbReference type="InterPro" id="IPR042097">
    <property type="entry name" value="Aminopeptidase_N-like_N_sf"/>
</dbReference>
<dbReference type="Proteomes" id="UP000696485">
    <property type="component" value="Unassembled WGS sequence"/>
</dbReference>
<reference evidence="2" key="1">
    <citation type="journal article" date="2020" name="Fungal Divers.">
        <title>Resolving the Mortierellaceae phylogeny through synthesis of multi-gene phylogenetics and phylogenomics.</title>
        <authorList>
            <person name="Vandepol N."/>
            <person name="Liber J."/>
            <person name="Desiro A."/>
            <person name="Na H."/>
            <person name="Kennedy M."/>
            <person name="Barry K."/>
            <person name="Grigoriev I.V."/>
            <person name="Miller A.N."/>
            <person name="O'Donnell K."/>
            <person name="Stajich J.E."/>
            <person name="Bonito G."/>
        </authorList>
    </citation>
    <scope>NUCLEOTIDE SEQUENCE</scope>
    <source>
        <strain evidence="2">NVP1</strain>
    </source>
</reference>
<accession>A0A9P5VKE8</accession>
<proteinExistence type="predicted"/>
<keyword evidence="3" id="KW-1185">Reference proteome</keyword>
<dbReference type="EMBL" id="JAAAUY010000533">
    <property type="protein sequence ID" value="KAF9328771.1"/>
    <property type="molecule type" value="Genomic_DNA"/>
</dbReference>
<dbReference type="AlphaFoldDB" id="A0A9P5VKE8"/>
<organism evidence="2 3">
    <name type="scientific">Podila minutissima</name>
    <dbReference type="NCBI Taxonomy" id="64525"/>
    <lineage>
        <taxon>Eukaryota</taxon>
        <taxon>Fungi</taxon>
        <taxon>Fungi incertae sedis</taxon>
        <taxon>Mucoromycota</taxon>
        <taxon>Mortierellomycotina</taxon>
        <taxon>Mortierellomycetes</taxon>
        <taxon>Mortierellales</taxon>
        <taxon>Mortierellaceae</taxon>
        <taxon>Podila</taxon>
    </lineage>
</organism>
<dbReference type="InterPro" id="IPR045357">
    <property type="entry name" value="Aminopeptidase_N-like_N"/>
</dbReference>
<feature type="non-terminal residue" evidence="2">
    <location>
        <position position="1"/>
    </location>
</feature>
<dbReference type="GO" id="GO:0004177">
    <property type="term" value="F:aminopeptidase activity"/>
    <property type="evidence" value="ECO:0007669"/>
    <property type="project" value="TreeGrafter"/>
</dbReference>
<evidence type="ECO:0000313" key="2">
    <source>
        <dbReference type="EMBL" id="KAF9328771.1"/>
    </source>
</evidence>
<evidence type="ECO:0000313" key="3">
    <source>
        <dbReference type="Proteomes" id="UP000696485"/>
    </source>
</evidence>
<dbReference type="InterPro" id="IPR034015">
    <property type="entry name" value="M1_LTA4H"/>
</dbReference>
<comment type="caution">
    <text evidence="2">The sequence shown here is derived from an EMBL/GenBank/DDBJ whole genome shotgun (WGS) entry which is preliminary data.</text>
</comment>
<dbReference type="SUPFAM" id="SSF63737">
    <property type="entry name" value="Leukotriene A4 hydrolase N-terminal domain"/>
    <property type="match status" value="1"/>
</dbReference>
<dbReference type="Pfam" id="PF17900">
    <property type="entry name" value="Peptidase_M1_N"/>
    <property type="match status" value="1"/>
</dbReference>
<name>A0A9P5VKE8_9FUNG</name>
<dbReference type="Gene3D" id="2.60.40.1730">
    <property type="entry name" value="tricorn interacting facor f3 domain"/>
    <property type="match status" value="1"/>
</dbReference>
<gene>
    <name evidence="2" type="ORF">BG006_008098</name>
</gene>
<protein>
    <recommendedName>
        <fullName evidence="1">Aminopeptidase N-like N-terminal domain-containing protein</fullName>
    </recommendedName>
</protein>
<dbReference type="GO" id="GO:0005829">
    <property type="term" value="C:cytosol"/>
    <property type="evidence" value="ECO:0007669"/>
    <property type="project" value="TreeGrafter"/>
</dbReference>